<evidence type="ECO:0000313" key="4">
    <source>
        <dbReference type="Proteomes" id="UP000683925"/>
    </source>
</evidence>
<dbReference type="Pfam" id="PF02181">
    <property type="entry name" value="FH2"/>
    <property type="match status" value="1"/>
</dbReference>
<keyword evidence="1" id="KW-0175">Coiled coil</keyword>
<dbReference type="SMART" id="SM00498">
    <property type="entry name" value="FH2"/>
    <property type="match status" value="1"/>
</dbReference>
<sequence length="609" mass="71134">MSSRNNSCDNAVGLQSKLIALKAELKKAQSVIVQQQHMLQVQKQLMDRKQSIDKVKQKLLNNLNLENQSLRNQVTKFEKSIQDKNQELEKLTFINKNLTAANNQLLAEMAKQLSGPTSEEKEIRIQQIKRLSIIDTKPPPPPPLPLPQKLANLKQEQQRKIPKRQLKQLHWEAVLMQKIEQSFWNDADDLTIKVDFEQLEELFYQQVNAPQQQQIPAQVSIPTLNQHIQILNQERSRSVELVIAKYRLTSQLVIQAVSNIDLKFLDGEKIEALMKCLPQGKEIEQLEKVKSSKDSQQIKLNIPEKFLVELYDMPFFEERLCSINFKMSFIEIKKSIDSKLQLVKNTCQQLLQCKYLEKFLLCCLAVGNYLNISTPKGIIKGFKLESIEKFNLIKGNDRETSLIIYTITVAEQENIPIFKFEEFEDQLLNNQLMNLIGEASKFSLIQIFNNEINQIKIGLKHLEKMLTINDQNINETYQTFQQEVLDYYKVIENEYLDLQKLYEKLCDHYGENYQNYESEKVFQKFNQLFILVKKAKMQSIQMKLSQVNEGRIKETQTQLTRVRQSIMIEEQEQANSVKKQIEQAKKLPLHELLKLKSKFKAKTNGKKQE</sequence>
<dbReference type="AlphaFoldDB" id="A0A8S1WVA7"/>
<dbReference type="InterPro" id="IPR051425">
    <property type="entry name" value="Formin_Homology"/>
</dbReference>
<organism evidence="3 4">
    <name type="scientific">Paramecium octaurelia</name>
    <dbReference type="NCBI Taxonomy" id="43137"/>
    <lineage>
        <taxon>Eukaryota</taxon>
        <taxon>Sar</taxon>
        <taxon>Alveolata</taxon>
        <taxon>Ciliophora</taxon>
        <taxon>Intramacronucleata</taxon>
        <taxon>Oligohymenophorea</taxon>
        <taxon>Peniculida</taxon>
        <taxon>Parameciidae</taxon>
        <taxon>Paramecium</taxon>
    </lineage>
</organism>
<feature type="domain" description="FH2" evidence="2">
    <location>
        <begin position="156"/>
        <end position="558"/>
    </location>
</feature>
<reference evidence="3" key="1">
    <citation type="submission" date="2021-01" db="EMBL/GenBank/DDBJ databases">
        <authorList>
            <consortium name="Genoscope - CEA"/>
            <person name="William W."/>
        </authorList>
    </citation>
    <scope>NUCLEOTIDE SEQUENCE</scope>
</reference>
<comment type="caution">
    <text evidence="3">The sequence shown here is derived from an EMBL/GenBank/DDBJ whole genome shotgun (WGS) entry which is preliminary data.</text>
</comment>
<keyword evidence="4" id="KW-1185">Reference proteome</keyword>
<proteinExistence type="predicted"/>
<dbReference type="OrthoDB" id="1668162at2759"/>
<gene>
    <name evidence="3" type="ORF">POCTA_138.1.T1020131</name>
</gene>
<dbReference type="EMBL" id="CAJJDP010000102">
    <property type="protein sequence ID" value="CAD8192550.1"/>
    <property type="molecule type" value="Genomic_DNA"/>
</dbReference>
<evidence type="ECO:0000259" key="2">
    <source>
        <dbReference type="PROSITE" id="PS51444"/>
    </source>
</evidence>
<dbReference type="PANTHER" id="PTHR45725">
    <property type="entry name" value="FORMIN HOMOLOGY 2 FAMILY MEMBER"/>
    <property type="match status" value="1"/>
</dbReference>
<feature type="coiled-coil region" evidence="1">
    <location>
        <begin position="60"/>
        <end position="87"/>
    </location>
</feature>
<dbReference type="InterPro" id="IPR015425">
    <property type="entry name" value="FH2_Formin"/>
</dbReference>
<evidence type="ECO:0000256" key="1">
    <source>
        <dbReference type="SAM" id="Coils"/>
    </source>
</evidence>
<accession>A0A8S1WVA7</accession>
<dbReference type="PROSITE" id="PS51444">
    <property type="entry name" value="FH2"/>
    <property type="match status" value="1"/>
</dbReference>
<evidence type="ECO:0000313" key="3">
    <source>
        <dbReference type="EMBL" id="CAD8192550.1"/>
    </source>
</evidence>
<dbReference type="Proteomes" id="UP000683925">
    <property type="component" value="Unassembled WGS sequence"/>
</dbReference>
<protein>
    <recommendedName>
        <fullName evidence="2">FH2 domain-containing protein</fullName>
    </recommendedName>
</protein>
<feature type="coiled-coil region" evidence="1">
    <location>
        <begin position="552"/>
        <end position="587"/>
    </location>
</feature>
<name>A0A8S1WVA7_PAROT</name>
<dbReference type="PANTHER" id="PTHR45725:SF1">
    <property type="entry name" value="DISHEVELLED ASSOCIATED ACTIVATOR OF MORPHOGENESIS, ISOFORM D"/>
    <property type="match status" value="1"/>
</dbReference>
<dbReference type="OMA" id="CDHYGEN"/>